<reference evidence="1 2" key="2">
    <citation type="journal article" date="2019" name="G3 (Bethesda)">
        <title>Hybrid Assembly of the Genome of the Entomopathogenic Nematode Steinernema carpocapsae Identifies the X-Chromosome.</title>
        <authorList>
            <person name="Serra L."/>
            <person name="Macchietto M."/>
            <person name="Macias-Munoz A."/>
            <person name="McGill C.J."/>
            <person name="Rodriguez I.M."/>
            <person name="Rodriguez B."/>
            <person name="Murad R."/>
            <person name="Mortazavi A."/>
        </authorList>
    </citation>
    <scope>NUCLEOTIDE SEQUENCE [LARGE SCALE GENOMIC DNA]</scope>
    <source>
        <strain evidence="1 2">ALL</strain>
    </source>
</reference>
<comment type="caution">
    <text evidence="1">The sequence shown here is derived from an EMBL/GenBank/DDBJ whole genome shotgun (WGS) entry which is preliminary data.</text>
</comment>
<sequence>MTRPASSGTPLVKWPLSLPLPCDVELVTLRSISSKSVLALFRRLPFDPHTSSPIPSDCSGSLESFWNLLVASYKGASFHISNLTGTQKGALLDKILFEALLEEAFVIKSVRIELP</sequence>
<dbReference type="Proteomes" id="UP000298663">
    <property type="component" value="Unassembled WGS sequence"/>
</dbReference>
<reference evidence="1 2" key="1">
    <citation type="journal article" date="2015" name="Genome Biol.">
        <title>Comparative genomics of Steinernema reveals deeply conserved gene regulatory networks.</title>
        <authorList>
            <person name="Dillman A.R."/>
            <person name="Macchietto M."/>
            <person name="Porter C.F."/>
            <person name="Rogers A."/>
            <person name="Williams B."/>
            <person name="Antoshechkin I."/>
            <person name="Lee M.M."/>
            <person name="Goodwin Z."/>
            <person name="Lu X."/>
            <person name="Lewis E.E."/>
            <person name="Goodrich-Blair H."/>
            <person name="Stock S.P."/>
            <person name="Adams B.J."/>
            <person name="Sternberg P.W."/>
            <person name="Mortazavi A."/>
        </authorList>
    </citation>
    <scope>NUCLEOTIDE SEQUENCE [LARGE SCALE GENOMIC DNA]</scope>
    <source>
        <strain evidence="1 2">ALL</strain>
    </source>
</reference>
<dbReference type="AlphaFoldDB" id="A0A4U5LPX9"/>
<organism evidence="1 2">
    <name type="scientific">Steinernema carpocapsae</name>
    <name type="common">Entomopathogenic nematode</name>
    <dbReference type="NCBI Taxonomy" id="34508"/>
    <lineage>
        <taxon>Eukaryota</taxon>
        <taxon>Metazoa</taxon>
        <taxon>Ecdysozoa</taxon>
        <taxon>Nematoda</taxon>
        <taxon>Chromadorea</taxon>
        <taxon>Rhabditida</taxon>
        <taxon>Tylenchina</taxon>
        <taxon>Panagrolaimomorpha</taxon>
        <taxon>Strongyloidoidea</taxon>
        <taxon>Steinernematidae</taxon>
        <taxon>Steinernema</taxon>
    </lineage>
</organism>
<keyword evidence="2" id="KW-1185">Reference proteome</keyword>
<dbReference type="EMBL" id="AZBU02000014">
    <property type="protein sequence ID" value="TKR58001.1"/>
    <property type="molecule type" value="Genomic_DNA"/>
</dbReference>
<evidence type="ECO:0000313" key="1">
    <source>
        <dbReference type="EMBL" id="TKR58001.1"/>
    </source>
</evidence>
<gene>
    <name evidence="1" type="ORF">L596_030630</name>
</gene>
<proteinExistence type="predicted"/>
<accession>A0A4U5LPX9</accession>
<evidence type="ECO:0000313" key="2">
    <source>
        <dbReference type="Proteomes" id="UP000298663"/>
    </source>
</evidence>
<protein>
    <submittedName>
        <fullName evidence="1">Uncharacterized protein</fullName>
    </submittedName>
</protein>
<name>A0A4U5LPX9_STECR</name>